<name>A0A222P1G9_9GAMM</name>
<dbReference type="AlphaFoldDB" id="A0A222P1G9"/>
<evidence type="ECO:0000313" key="2">
    <source>
        <dbReference type="Proteomes" id="UP000201728"/>
    </source>
</evidence>
<dbReference type="KEGG" id="lcd:clem_05605"/>
<proteinExistence type="predicted"/>
<protein>
    <submittedName>
        <fullName evidence="1">Uncharacterized protein</fullName>
    </submittedName>
</protein>
<dbReference type="RefSeq" id="WP_094090712.1">
    <property type="nucleotide sequence ID" value="NZ_CP016397.1"/>
</dbReference>
<keyword evidence="2" id="KW-1185">Reference proteome</keyword>
<accession>A0A222P1G9</accession>
<dbReference type="EMBL" id="CP016397">
    <property type="protein sequence ID" value="ASQ45677.1"/>
    <property type="molecule type" value="Genomic_DNA"/>
</dbReference>
<evidence type="ECO:0000313" key="1">
    <source>
        <dbReference type="EMBL" id="ASQ45677.1"/>
    </source>
</evidence>
<dbReference type="Proteomes" id="UP000201728">
    <property type="component" value="Chromosome"/>
</dbReference>
<sequence length="89" mass="10146">MSPEDTTLLTELLKEKRALKIDETTPLDYASLKSQIINQELQNELEKLSQLLEEILSNLKKPLNCCAKNELRVMKGPVLVFCLSNGRMQ</sequence>
<gene>
    <name evidence="1" type="ORF">clem_05605</name>
</gene>
<organism evidence="1 2">
    <name type="scientific">Legionella clemsonensis</name>
    <dbReference type="NCBI Taxonomy" id="1867846"/>
    <lineage>
        <taxon>Bacteria</taxon>
        <taxon>Pseudomonadati</taxon>
        <taxon>Pseudomonadota</taxon>
        <taxon>Gammaproteobacteria</taxon>
        <taxon>Legionellales</taxon>
        <taxon>Legionellaceae</taxon>
        <taxon>Legionella</taxon>
    </lineage>
</organism>
<reference evidence="2" key="1">
    <citation type="submission" date="2016-07" db="EMBL/GenBank/DDBJ databases">
        <authorList>
            <person name="Florea S."/>
            <person name="Webb J.S."/>
            <person name="Jaromczyk J."/>
            <person name="Schardl C.L."/>
        </authorList>
    </citation>
    <scope>NUCLEOTIDE SEQUENCE [LARGE SCALE GENOMIC DNA]</scope>
    <source>
        <strain evidence="2">CDC-D5610</strain>
    </source>
</reference>